<comment type="pathway">
    <text evidence="3 18">Phospholipid metabolism; CDP-diacylglycerol biosynthesis; CDP-diacylglycerol from sn-glycerol 3-phosphate: step 3/3.</text>
</comment>
<feature type="transmembrane region" description="Helical" evidence="20">
    <location>
        <begin position="210"/>
        <end position="231"/>
    </location>
</feature>
<evidence type="ECO:0000256" key="6">
    <source>
        <dbReference type="ARBA" id="ARBA00012487"/>
    </source>
</evidence>
<evidence type="ECO:0000256" key="18">
    <source>
        <dbReference type="RuleBase" id="RU003938"/>
    </source>
</evidence>
<feature type="transmembrane region" description="Helical" evidence="20">
    <location>
        <begin position="74"/>
        <end position="94"/>
    </location>
</feature>
<keyword evidence="14" id="KW-0443">Lipid metabolism</keyword>
<evidence type="ECO:0000256" key="10">
    <source>
        <dbReference type="ARBA" id="ARBA00022679"/>
    </source>
</evidence>
<keyword evidence="15 20" id="KW-0472">Membrane</keyword>
<feature type="transmembrane region" description="Helical" evidence="20">
    <location>
        <begin position="276"/>
        <end position="296"/>
    </location>
</feature>
<evidence type="ECO:0000256" key="11">
    <source>
        <dbReference type="ARBA" id="ARBA00022692"/>
    </source>
</evidence>
<keyword evidence="17" id="KW-1208">Phospholipid metabolism</keyword>
<dbReference type="PANTHER" id="PTHR46382">
    <property type="entry name" value="PHOSPHATIDATE CYTIDYLYLTRANSFERASE"/>
    <property type="match status" value="1"/>
</dbReference>
<gene>
    <name evidence="21" type="ORF">GCM10025869_24000</name>
</gene>
<comment type="subcellular location">
    <subcellularLocation>
        <location evidence="2">Cell membrane</location>
        <topology evidence="2">Multi-pass membrane protein</topology>
    </subcellularLocation>
</comment>
<feature type="transmembrane region" description="Helical" evidence="20">
    <location>
        <begin position="100"/>
        <end position="118"/>
    </location>
</feature>
<keyword evidence="11 18" id="KW-0812">Transmembrane</keyword>
<evidence type="ECO:0000256" key="16">
    <source>
        <dbReference type="ARBA" id="ARBA00023209"/>
    </source>
</evidence>
<keyword evidence="8" id="KW-1003">Cell membrane</keyword>
<dbReference type="EMBL" id="BSVA01000001">
    <property type="protein sequence ID" value="GMA91871.1"/>
    <property type="molecule type" value="Genomic_DNA"/>
</dbReference>
<evidence type="ECO:0000256" key="1">
    <source>
        <dbReference type="ARBA" id="ARBA00001698"/>
    </source>
</evidence>
<dbReference type="RefSeq" id="WP_284300416.1">
    <property type="nucleotide sequence ID" value="NZ_BSVA01000001.1"/>
</dbReference>
<keyword evidence="22" id="KW-1185">Reference proteome</keyword>
<evidence type="ECO:0000256" key="14">
    <source>
        <dbReference type="ARBA" id="ARBA00023098"/>
    </source>
</evidence>
<organism evidence="21 22">
    <name type="scientific">Homoserinibacter gongjuensis</name>
    <dbReference type="NCBI Taxonomy" id="1162968"/>
    <lineage>
        <taxon>Bacteria</taxon>
        <taxon>Bacillati</taxon>
        <taxon>Actinomycetota</taxon>
        <taxon>Actinomycetes</taxon>
        <taxon>Micrococcales</taxon>
        <taxon>Microbacteriaceae</taxon>
        <taxon>Homoserinibacter</taxon>
    </lineage>
</organism>
<evidence type="ECO:0000256" key="2">
    <source>
        <dbReference type="ARBA" id="ARBA00004651"/>
    </source>
</evidence>
<evidence type="ECO:0000256" key="5">
    <source>
        <dbReference type="ARBA" id="ARBA00010185"/>
    </source>
</evidence>
<comment type="pathway">
    <text evidence="4">Lipid metabolism.</text>
</comment>
<evidence type="ECO:0000256" key="19">
    <source>
        <dbReference type="SAM" id="MobiDB-lite"/>
    </source>
</evidence>
<dbReference type="PROSITE" id="PS01315">
    <property type="entry name" value="CDS"/>
    <property type="match status" value="1"/>
</dbReference>
<evidence type="ECO:0000313" key="22">
    <source>
        <dbReference type="Proteomes" id="UP001157069"/>
    </source>
</evidence>
<evidence type="ECO:0000256" key="4">
    <source>
        <dbReference type="ARBA" id="ARBA00005189"/>
    </source>
</evidence>
<protein>
    <recommendedName>
        <fullName evidence="7 18">Phosphatidate cytidylyltransferase</fullName>
        <ecNumber evidence="6 18">2.7.7.41</ecNumber>
    </recommendedName>
</protein>
<keyword evidence="9" id="KW-0444">Lipid biosynthesis</keyword>
<evidence type="ECO:0000256" key="17">
    <source>
        <dbReference type="ARBA" id="ARBA00023264"/>
    </source>
</evidence>
<evidence type="ECO:0000256" key="7">
    <source>
        <dbReference type="ARBA" id="ARBA00019373"/>
    </source>
</evidence>
<dbReference type="PANTHER" id="PTHR46382:SF1">
    <property type="entry name" value="PHOSPHATIDATE CYTIDYLYLTRANSFERASE"/>
    <property type="match status" value="1"/>
</dbReference>
<feature type="transmembrane region" description="Helical" evidence="20">
    <location>
        <begin position="252"/>
        <end position="270"/>
    </location>
</feature>
<dbReference type="EC" id="2.7.7.41" evidence="6 18"/>
<dbReference type="InterPro" id="IPR000374">
    <property type="entry name" value="PC_trans"/>
</dbReference>
<dbReference type="Proteomes" id="UP001157069">
    <property type="component" value="Unassembled WGS sequence"/>
</dbReference>
<evidence type="ECO:0000313" key="21">
    <source>
        <dbReference type="EMBL" id="GMA91871.1"/>
    </source>
</evidence>
<evidence type="ECO:0000256" key="15">
    <source>
        <dbReference type="ARBA" id="ARBA00023136"/>
    </source>
</evidence>
<name>A0ABQ6JUA4_9MICO</name>
<evidence type="ECO:0000256" key="8">
    <source>
        <dbReference type="ARBA" id="ARBA00022475"/>
    </source>
</evidence>
<feature type="transmembrane region" description="Helical" evidence="20">
    <location>
        <begin position="125"/>
        <end position="143"/>
    </location>
</feature>
<keyword evidence="12 18" id="KW-0548">Nucleotidyltransferase</keyword>
<proteinExistence type="inferred from homology"/>
<evidence type="ECO:0000256" key="20">
    <source>
        <dbReference type="SAM" id="Phobius"/>
    </source>
</evidence>
<comment type="similarity">
    <text evidence="5 18">Belongs to the CDS family.</text>
</comment>
<evidence type="ECO:0000256" key="13">
    <source>
        <dbReference type="ARBA" id="ARBA00022989"/>
    </source>
</evidence>
<feature type="region of interest" description="Disordered" evidence="19">
    <location>
        <begin position="1"/>
        <end position="34"/>
    </location>
</feature>
<dbReference type="Pfam" id="PF01148">
    <property type="entry name" value="CTP_transf_1"/>
    <property type="match status" value="1"/>
</dbReference>
<evidence type="ECO:0000256" key="9">
    <source>
        <dbReference type="ARBA" id="ARBA00022516"/>
    </source>
</evidence>
<keyword evidence="16" id="KW-0594">Phospholipid biosynthesis</keyword>
<feature type="transmembrane region" description="Helical" evidence="20">
    <location>
        <begin position="178"/>
        <end position="204"/>
    </location>
</feature>
<reference evidence="22" key="1">
    <citation type="journal article" date="2019" name="Int. J. Syst. Evol. Microbiol.">
        <title>The Global Catalogue of Microorganisms (GCM) 10K type strain sequencing project: providing services to taxonomists for standard genome sequencing and annotation.</title>
        <authorList>
            <consortium name="The Broad Institute Genomics Platform"/>
            <consortium name="The Broad Institute Genome Sequencing Center for Infectious Disease"/>
            <person name="Wu L."/>
            <person name="Ma J."/>
        </authorList>
    </citation>
    <scope>NUCLEOTIDE SEQUENCE [LARGE SCALE GENOMIC DNA]</scope>
    <source>
        <strain evidence="22">NBRC 108755</strain>
    </source>
</reference>
<keyword evidence="10 18" id="KW-0808">Transferase</keyword>
<accession>A0ABQ6JUA4</accession>
<evidence type="ECO:0000256" key="12">
    <source>
        <dbReference type="ARBA" id="ARBA00022695"/>
    </source>
</evidence>
<sequence length="341" mass="36791">MDADSEGAANTSKTASSRKRTPREEIEARAQQTRADIEAHAQHAREEFEAQVKHARDQFDQTQEKIKQRTGRNLLAAIGIGVGLGAILLVSLLFYTWLFIPFAAFLVGFTVWELATALRTAGRDVPRVVSIVVGVAIMPIAYFFHVPGLWLAVIGGVVIISLWRIAELARPSHRGPARVVLADIGAGALVQLYVTFLAGFYVVLSGEDGGQWWVLAALIIVVVADVGAYATGLSFGRHKLAPKISPGKTWEGFAGAAVSAMIAGTLLAWLMLGQPWWEGTIMGLVLMLVGTMGDLIESLIKRELGIKDISGWLPGHGGFLDRLDSILPSAAVAYAFFLIFS</sequence>
<comment type="catalytic activity">
    <reaction evidence="1 18">
        <text>a 1,2-diacyl-sn-glycero-3-phosphate + CTP + H(+) = a CDP-1,2-diacyl-sn-glycerol + diphosphate</text>
        <dbReference type="Rhea" id="RHEA:16229"/>
        <dbReference type="ChEBI" id="CHEBI:15378"/>
        <dbReference type="ChEBI" id="CHEBI:33019"/>
        <dbReference type="ChEBI" id="CHEBI:37563"/>
        <dbReference type="ChEBI" id="CHEBI:58332"/>
        <dbReference type="ChEBI" id="CHEBI:58608"/>
        <dbReference type="EC" id="2.7.7.41"/>
    </reaction>
</comment>
<feature type="transmembrane region" description="Helical" evidence="20">
    <location>
        <begin position="149"/>
        <end position="166"/>
    </location>
</feature>
<keyword evidence="13 20" id="KW-1133">Transmembrane helix</keyword>
<comment type="caution">
    <text evidence="21">The sequence shown here is derived from an EMBL/GenBank/DDBJ whole genome shotgun (WGS) entry which is preliminary data.</text>
</comment>
<evidence type="ECO:0000256" key="3">
    <source>
        <dbReference type="ARBA" id="ARBA00005119"/>
    </source>
</evidence>